<feature type="compositionally biased region" description="Gly residues" evidence="1">
    <location>
        <begin position="108"/>
        <end position="118"/>
    </location>
</feature>
<dbReference type="EMBL" id="CADCUZ010000089">
    <property type="protein sequence ID" value="CAA9420458.1"/>
    <property type="molecule type" value="Genomic_DNA"/>
</dbReference>
<gene>
    <name evidence="2" type="ORF">AVDCRST_MAG55-1949</name>
</gene>
<dbReference type="GO" id="GO:0008820">
    <property type="term" value="F:cobinamide phosphate guanylyltransferase activity"/>
    <property type="evidence" value="ECO:0007669"/>
    <property type="project" value="UniProtKB-EC"/>
</dbReference>
<organism evidence="2">
    <name type="scientific">uncultured Rubrobacteraceae bacterium</name>
    <dbReference type="NCBI Taxonomy" id="349277"/>
    <lineage>
        <taxon>Bacteria</taxon>
        <taxon>Bacillati</taxon>
        <taxon>Actinomycetota</taxon>
        <taxon>Rubrobacteria</taxon>
        <taxon>Rubrobacterales</taxon>
        <taxon>Rubrobacteraceae</taxon>
        <taxon>environmental samples</taxon>
    </lineage>
</organism>
<feature type="compositionally biased region" description="Basic and acidic residues" evidence="1">
    <location>
        <begin position="76"/>
        <end position="93"/>
    </location>
</feature>
<feature type="compositionally biased region" description="Low complexity" evidence="1">
    <location>
        <begin position="119"/>
        <end position="129"/>
    </location>
</feature>
<feature type="non-terminal residue" evidence="2">
    <location>
        <position position="150"/>
    </location>
</feature>
<accession>A0A6J4PV42</accession>
<keyword evidence="2" id="KW-0548">Nucleotidyltransferase</keyword>
<dbReference type="EC" id="2.7.7.62" evidence="2"/>
<feature type="compositionally biased region" description="Basic and acidic residues" evidence="1">
    <location>
        <begin position="141"/>
        <end position="150"/>
    </location>
</feature>
<protein>
    <submittedName>
        <fullName evidence="2">Adenosylcobinamide-phosphate guanylyltransferase</fullName>
        <ecNumber evidence="2">2.7.7.62</ecNumber>
    </submittedName>
</protein>
<evidence type="ECO:0000313" key="2">
    <source>
        <dbReference type="EMBL" id="CAA9420458.1"/>
    </source>
</evidence>
<reference evidence="2" key="1">
    <citation type="submission" date="2020-02" db="EMBL/GenBank/DDBJ databases">
        <authorList>
            <person name="Meier V. D."/>
        </authorList>
    </citation>
    <scope>NUCLEOTIDE SEQUENCE</scope>
    <source>
        <strain evidence="2">AVDCRST_MAG55</strain>
    </source>
</reference>
<keyword evidence="2" id="KW-0808">Transferase</keyword>
<dbReference type="AlphaFoldDB" id="A0A6J4PV42"/>
<sequence length="150" mass="14690">GLRAGQRAGPVRRDGHLGGRPGPPAAGEDPQGPPAPRVGHGGGRGSLASPSGGAVLGGRAARLPDALGLRPAPLDARGRDAAGVRGFFGRDLDAPDAVRAGERRGRARGGAGGRGDPGLQGRAGAHQPAGRGGGPGGPPVRSRDRGEDQV</sequence>
<feature type="region of interest" description="Disordered" evidence="1">
    <location>
        <begin position="1"/>
        <end position="150"/>
    </location>
</feature>
<proteinExistence type="predicted"/>
<evidence type="ECO:0000256" key="1">
    <source>
        <dbReference type="SAM" id="MobiDB-lite"/>
    </source>
</evidence>
<feature type="non-terminal residue" evidence="2">
    <location>
        <position position="1"/>
    </location>
</feature>
<name>A0A6J4PV42_9ACTN</name>